<evidence type="ECO:0000256" key="3">
    <source>
        <dbReference type="ARBA" id="ARBA00022692"/>
    </source>
</evidence>
<evidence type="ECO:0000313" key="8">
    <source>
        <dbReference type="EMBL" id="CAH3150543.1"/>
    </source>
</evidence>
<keyword evidence="3 6" id="KW-0812">Transmembrane</keyword>
<sequence>MSGSSTSWAVFLLLLSTVSPIKGEDKERESKSSWCLSDYKFGIVAGVGAVVAAPFALVAAGFTSAGVAAGSVAAAVQSTVYGASVGSGTVFAVLQSAGAAGIGGAAKMAIGTTVGAAATYFKSKFYSSCNSDEEKCTSNDKK</sequence>
<dbReference type="EMBL" id="CALNXK010000089">
    <property type="protein sequence ID" value="CAH3150543.1"/>
    <property type="molecule type" value="Genomic_DNA"/>
</dbReference>
<feature type="signal peptide" evidence="7">
    <location>
        <begin position="1"/>
        <end position="23"/>
    </location>
</feature>
<keyword evidence="9" id="KW-1185">Reference proteome</keyword>
<proteinExistence type="inferred from homology"/>
<organism evidence="8 9">
    <name type="scientific">Porites lobata</name>
    <dbReference type="NCBI Taxonomy" id="104759"/>
    <lineage>
        <taxon>Eukaryota</taxon>
        <taxon>Metazoa</taxon>
        <taxon>Cnidaria</taxon>
        <taxon>Anthozoa</taxon>
        <taxon>Hexacorallia</taxon>
        <taxon>Scleractinia</taxon>
        <taxon>Fungiina</taxon>
        <taxon>Poritidae</taxon>
        <taxon>Porites</taxon>
    </lineage>
</organism>
<dbReference type="Gene3D" id="6.10.110.10">
    <property type="match status" value="1"/>
</dbReference>
<evidence type="ECO:0000256" key="4">
    <source>
        <dbReference type="ARBA" id="ARBA00022989"/>
    </source>
</evidence>
<dbReference type="InterPro" id="IPR009311">
    <property type="entry name" value="IFI6/IFI27-like"/>
</dbReference>
<evidence type="ECO:0000256" key="1">
    <source>
        <dbReference type="ARBA" id="ARBA00004141"/>
    </source>
</evidence>
<comment type="similarity">
    <text evidence="2">Belongs to the IFI6/IFI27 family.</text>
</comment>
<evidence type="ECO:0000313" key="9">
    <source>
        <dbReference type="Proteomes" id="UP001159405"/>
    </source>
</evidence>
<evidence type="ECO:0000256" key="2">
    <source>
        <dbReference type="ARBA" id="ARBA00007262"/>
    </source>
</evidence>
<evidence type="ECO:0000256" key="6">
    <source>
        <dbReference type="SAM" id="Phobius"/>
    </source>
</evidence>
<gene>
    <name evidence="8" type="ORF">PLOB_00047657</name>
</gene>
<protein>
    <submittedName>
        <fullName evidence="8">Uncharacterized protein</fullName>
    </submittedName>
</protein>
<dbReference type="InterPro" id="IPR038213">
    <property type="entry name" value="IFI6/IFI27-like_sf"/>
</dbReference>
<feature type="chain" id="PRO_5047120411" evidence="7">
    <location>
        <begin position="24"/>
        <end position="142"/>
    </location>
</feature>
<keyword evidence="4 6" id="KW-1133">Transmembrane helix</keyword>
<dbReference type="PANTHER" id="PTHR16932:SF18">
    <property type="entry name" value="INTERFERON, ALPHA-INDUCIBLE PROTEIN 27-LIKE 2"/>
    <property type="match status" value="1"/>
</dbReference>
<evidence type="ECO:0000256" key="5">
    <source>
        <dbReference type="ARBA" id="ARBA00023136"/>
    </source>
</evidence>
<accession>A0ABN8PU86</accession>
<dbReference type="Pfam" id="PF06140">
    <property type="entry name" value="Ifi-6-16"/>
    <property type="match status" value="1"/>
</dbReference>
<keyword evidence="5 6" id="KW-0472">Membrane</keyword>
<comment type="subcellular location">
    <subcellularLocation>
        <location evidence="1">Membrane</location>
        <topology evidence="1">Multi-pass membrane protein</topology>
    </subcellularLocation>
</comment>
<comment type="caution">
    <text evidence="8">The sequence shown here is derived from an EMBL/GenBank/DDBJ whole genome shotgun (WGS) entry which is preliminary data.</text>
</comment>
<keyword evidence="7" id="KW-0732">Signal</keyword>
<dbReference type="PANTHER" id="PTHR16932">
    <property type="entry name" value="INTERFERON ALPHA-INDUCIBLE PROTEIN 27"/>
    <property type="match status" value="1"/>
</dbReference>
<dbReference type="Proteomes" id="UP001159405">
    <property type="component" value="Unassembled WGS sequence"/>
</dbReference>
<name>A0ABN8PU86_9CNID</name>
<evidence type="ECO:0000256" key="7">
    <source>
        <dbReference type="SAM" id="SignalP"/>
    </source>
</evidence>
<feature type="transmembrane region" description="Helical" evidence="6">
    <location>
        <begin position="39"/>
        <end position="62"/>
    </location>
</feature>
<reference evidence="8 9" key="1">
    <citation type="submission" date="2022-05" db="EMBL/GenBank/DDBJ databases">
        <authorList>
            <consortium name="Genoscope - CEA"/>
            <person name="William W."/>
        </authorList>
    </citation>
    <scope>NUCLEOTIDE SEQUENCE [LARGE SCALE GENOMIC DNA]</scope>
</reference>